<dbReference type="InterPro" id="IPR011051">
    <property type="entry name" value="RmlC_Cupin_sf"/>
</dbReference>
<name>A0ABV8JKN7_9FLAO</name>
<dbReference type="InterPro" id="IPR013096">
    <property type="entry name" value="Cupin_2"/>
</dbReference>
<dbReference type="RefSeq" id="WP_192460924.1">
    <property type="nucleotide sequence ID" value="NZ_JACYFJ010000001.1"/>
</dbReference>
<reference evidence="3" key="1">
    <citation type="journal article" date="2019" name="Int. J. Syst. Evol. Microbiol.">
        <title>The Global Catalogue of Microorganisms (GCM) 10K type strain sequencing project: providing services to taxonomists for standard genome sequencing and annotation.</title>
        <authorList>
            <consortium name="The Broad Institute Genomics Platform"/>
            <consortium name="The Broad Institute Genome Sequencing Center for Infectious Disease"/>
            <person name="Wu L."/>
            <person name="Ma J."/>
        </authorList>
    </citation>
    <scope>NUCLEOTIDE SEQUENCE [LARGE SCALE GENOMIC DNA]</scope>
    <source>
        <strain evidence="3">CECT 7477</strain>
    </source>
</reference>
<proteinExistence type="predicted"/>
<evidence type="ECO:0000313" key="2">
    <source>
        <dbReference type="EMBL" id="MFC4095387.1"/>
    </source>
</evidence>
<protein>
    <submittedName>
        <fullName evidence="2">Cupin domain-containing protein</fullName>
    </submittedName>
</protein>
<dbReference type="Pfam" id="PF07883">
    <property type="entry name" value="Cupin_2"/>
    <property type="match status" value="1"/>
</dbReference>
<dbReference type="SUPFAM" id="SSF51182">
    <property type="entry name" value="RmlC-like cupins"/>
    <property type="match status" value="1"/>
</dbReference>
<comment type="caution">
    <text evidence="2">The sequence shown here is derived from an EMBL/GenBank/DDBJ whole genome shotgun (WGS) entry which is preliminary data.</text>
</comment>
<dbReference type="EMBL" id="JBHSAW010000004">
    <property type="protein sequence ID" value="MFC4095387.1"/>
    <property type="molecule type" value="Genomic_DNA"/>
</dbReference>
<feature type="domain" description="Cupin type-2" evidence="1">
    <location>
        <begin position="39"/>
        <end position="97"/>
    </location>
</feature>
<sequence length="105" mass="12239">MNTETKKLTKDNMIKEQSFNGLQVKRFKDSNSIEILSISLEKNTVFPEHTSHTDAQLIVLEGSIILHIEGLEYTLERQESIRFPKEEKHWVKAIENSKFLIIRPS</sequence>
<dbReference type="Proteomes" id="UP001595814">
    <property type="component" value="Unassembled WGS sequence"/>
</dbReference>
<evidence type="ECO:0000313" key="3">
    <source>
        <dbReference type="Proteomes" id="UP001595814"/>
    </source>
</evidence>
<organism evidence="2 3">
    <name type="scientific">Euzebyella saccharophila</name>
    <dbReference type="NCBI Taxonomy" id="679664"/>
    <lineage>
        <taxon>Bacteria</taxon>
        <taxon>Pseudomonadati</taxon>
        <taxon>Bacteroidota</taxon>
        <taxon>Flavobacteriia</taxon>
        <taxon>Flavobacteriales</taxon>
        <taxon>Flavobacteriaceae</taxon>
        <taxon>Euzebyella</taxon>
    </lineage>
</organism>
<evidence type="ECO:0000259" key="1">
    <source>
        <dbReference type="Pfam" id="PF07883"/>
    </source>
</evidence>
<gene>
    <name evidence="2" type="ORF">ACFOUT_05850</name>
</gene>
<dbReference type="Gene3D" id="2.60.120.10">
    <property type="entry name" value="Jelly Rolls"/>
    <property type="match status" value="1"/>
</dbReference>
<dbReference type="InterPro" id="IPR014710">
    <property type="entry name" value="RmlC-like_jellyroll"/>
</dbReference>
<keyword evidence="3" id="KW-1185">Reference proteome</keyword>
<accession>A0ABV8JKN7</accession>